<feature type="domain" description="HotDog ACOT-type" evidence="6">
    <location>
        <begin position="175"/>
        <end position="297"/>
    </location>
</feature>
<evidence type="ECO:0000256" key="4">
    <source>
        <dbReference type="ARBA" id="ARBA00022946"/>
    </source>
</evidence>
<accession>A0A6A2ZUG7</accession>
<dbReference type="PANTHER" id="PTHR12655">
    <property type="entry name" value="ACYL-COA THIOESTERASE"/>
    <property type="match status" value="1"/>
</dbReference>
<organism evidence="7 8">
    <name type="scientific">Hibiscus syriacus</name>
    <name type="common">Rose of Sharon</name>
    <dbReference type="NCBI Taxonomy" id="106335"/>
    <lineage>
        <taxon>Eukaryota</taxon>
        <taxon>Viridiplantae</taxon>
        <taxon>Streptophyta</taxon>
        <taxon>Embryophyta</taxon>
        <taxon>Tracheophyta</taxon>
        <taxon>Spermatophyta</taxon>
        <taxon>Magnoliopsida</taxon>
        <taxon>eudicotyledons</taxon>
        <taxon>Gunneridae</taxon>
        <taxon>Pentapetalae</taxon>
        <taxon>rosids</taxon>
        <taxon>malvids</taxon>
        <taxon>Malvales</taxon>
        <taxon>Malvaceae</taxon>
        <taxon>Malvoideae</taxon>
        <taxon>Hibiscus</taxon>
    </lineage>
</organism>
<name>A0A6A2ZUG7_HIBSY</name>
<evidence type="ECO:0000313" key="7">
    <source>
        <dbReference type="EMBL" id="KAE8694919.1"/>
    </source>
</evidence>
<feature type="region of interest" description="Disordered" evidence="5">
    <location>
        <begin position="100"/>
        <end position="121"/>
    </location>
</feature>
<evidence type="ECO:0000256" key="2">
    <source>
        <dbReference type="ARBA" id="ARBA00022737"/>
    </source>
</evidence>
<dbReference type="AlphaFoldDB" id="A0A6A2ZUG7"/>
<dbReference type="FunFam" id="3.10.129.10:FF:000031">
    <property type="entry name" value="Acyl-coenzyme A thioesterase 9, mitochondrial"/>
    <property type="match status" value="1"/>
</dbReference>
<proteinExistence type="inferred from homology"/>
<dbReference type="CDD" id="cd03442">
    <property type="entry name" value="BFIT_BACH"/>
    <property type="match status" value="2"/>
</dbReference>
<feature type="region of interest" description="Disordered" evidence="5">
    <location>
        <begin position="62"/>
        <end position="81"/>
    </location>
</feature>
<evidence type="ECO:0000256" key="1">
    <source>
        <dbReference type="ARBA" id="ARBA00010458"/>
    </source>
</evidence>
<evidence type="ECO:0000313" key="8">
    <source>
        <dbReference type="Proteomes" id="UP000436088"/>
    </source>
</evidence>
<evidence type="ECO:0000259" key="6">
    <source>
        <dbReference type="PROSITE" id="PS51770"/>
    </source>
</evidence>
<gene>
    <name evidence="7" type="ORF">F3Y22_tig00110763pilonHSYRG00014</name>
</gene>
<keyword evidence="8" id="KW-1185">Reference proteome</keyword>
<dbReference type="Proteomes" id="UP000436088">
    <property type="component" value="Unassembled WGS sequence"/>
</dbReference>
<comment type="caution">
    <text evidence="7">The sequence shown here is derived from an EMBL/GenBank/DDBJ whole genome shotgun (WGS) entry which is preliminary data.</text>
</comment>
<dbReference type="InterPro" id="IPR029069">
    <property type="entry name" value="HotDog_dom_sf"/>
</dbReference>
<dbReference type="SUPFAM" id="SSF54637">
    <property type="entry name" value="Thioesterase/thiol ester dehydrase-isomerase"/>
    <property type="match status" value="2"/>
</dbReference>
<dbReference type="GO" id="GO:0006637">
    <property type="term" value="P:acyl-CoA metabolic process"/>
    <property type="evidence" value="ECO:0007669"/>
    <property type="project" value="TreeGrafter"/>
</dbReference>
<dbReference type="InterPro" id="IPR006683">
    <property type="entry name" value="Thioestr_dom"/>
</dbReference>
<dbReference type="PANTHER" id="PTHR12655:SF3">
    <property type="entry name" value="ACYL-COENZYME A THIOESTERASE 9, MITOCHONDRIAL-LIKE ISOFORM X1"/>
    <property type="match status" value="1"/>
</dbReference>
<keyword evidence="3" id="KW-0378">Hydrolase</keyword>
<feature type="compositionally biased region" description="Polar residues" evidence="5">
    <location>
        <begin position="100"/>
        <end position="113"/>
    </location>
</feature>
<dbReference type="OrthoDB" id="331699at2759"/>
<keyword evidence="4" id="KW-0809">Transit peptide</keyword>
<dbReference type="InterPro" id="IPR033120">
    <property type="entry name" value="HOTDOG_ACOT"/>
</dbReference>
<feature type="compositionally biased region" description="Polar residues" evidence="5">
    <location>
        <begin position="62"/>
        <end position="79"/>
    </location>
</feature>
<dbReference type="Pfam" id="PF03061">
    <property type="entry name" value="4HBT"/>
    <property type="match status" value="1"/>
</dbReference>
<dbReference type="GO" id="GO:0047617">
    <property type="term" value="F:fatty acyl-CoA hydrolase activity"/>
    <property type="evidence" value="ECO:0007669"/>
    <property type="project" value="TreeGrafter"/>
</dbReference>
<evidence type="ECO:0000256" key="3">
    <source>
        <dbReference type="ARBA" id="ARBA00022801"/>
    </source>
</evidence>
<protein>
    <submittedName>
        <fullName evidence="7">Detected protein of confused Function</fullName>
    </submittedName>
</protein>
<dbReference type="FunFam" id="3.10.129.10:FF:000023">
    <property type="entry name" value="Acyl-coenzyme A thioesterase 9, mitochondrial"/>
    <property type="match status" value="1"/>
</dbReference>
<feature type="domain" description="HotDog ACOT-type" evidence="6">
    <location>
        <begin position="372"/>
        <end position="489"/>
    </location>
</feature>
<comment type="similarity">
    <text evidence="1">Belongs to the acyl coenzyme A hydrolase family.</text>
</comment>
<reference evidence="7" key="1">
    <citation type="submission" date="2019-09" db="EMBL/GenBank/DDBJ databases">
        <title>Draft genome information of white flower Hibiscus syriacus.</title>
        <authorList>
            <person name="Kim Y.-M."/>
        </authorList>
    </citation>
    <scope>NUCLEOTIDE SEQUENCE [LARGE SCALE GENOMIC DNA]</scope>
    <source>
        <strain evidence="7">YM2019G1</strain>
    </source>
</reference>
<keyword evidence="2" id="KW-0677">Repeat</keyword>
<sequence length="524" mass="59200">MNPLRRPLSHPFFRFNNSRSSMKITCRTNEAFTSQSPIFNFKLSGSAMPVFTANSSSLSRFNTHFPNSPKQPNPTSEARTSPLIRTFCVKKTGVSSSNDIPVVSTVSGPNQGSRPIDAGSSMRKPISLWPGMYHSPVTNALWEARSSMFEKSFDGAQDSQTELVAKPPSKSRTSIAYKFSSDYILREQYRNPWDEMRMGKLLEDLDALAGTISYRHCRNDDGATRPILLVTASVDRMVLKKPIRVDFDLEISGAVTWVGRSSMEIQLEVTQSTPDSPDPSDSVALVANFTFVARESKTGKSAPLNQILPETEHEKFLWKEAEERNKMRKQNRAAQKKDVDNRDDERLNALLAEGRVFCDMPALADRDSILIRDTCHENSLMCQPQQRNIHGRIFGGFLMRKASELAFSTAYAFAGAAPCFLEVDHVDFFKPVDVGNFLRFKSCVLYTELENPMKPMINVEVVAHVTRPELRCSEVSNKFYFTFTVRPEAMKEGLRIRNVVPATEEEARRVLERMDAERSQEAYL</sequence>
<dbReference type="PROSITE" id="PS51770">
    <property type="entry name" value="HOTDOG_ACOT"/>
    <property type="match status" value="2"/>
</dbReference>
<evidence type="ECO:0000256" key="5">
    <source>
        <dbReference type="SAM" id="MobiDB-lite"/>
    </source>
</evidence>
<dbReference type="Gene3D" id="3.10.129.10">
    <property type="entry name" value="Hotdog Thioesterase"/>
    <property type="match status" value="2"/>
</dbReference>
<dbReference type="EMBL" id="VEPZ02001100">
    <property type="protein sequence ID" value="KAE8694919.1"/>
    <property type="molecule type" value="Genomic_DNA"/>
</dbReference>